<dbReference type="GO" id="GO:0005216">
    <property type="term" value="F:monoatomic ion channel activity"/>
    <property type="evidence" value="ECO:0007669"/>
    <property type="project" value="InterPro"/>
</dbReference>
<dbReference type="STRING" id="658196.A0A397TKJ7"/>
<feature type="compositionally biased region" description="Basic and acidic residues" evidence="6">
    <location>
        <begin position="308"/>
        <end position="321"/>
    </location>
</feature>
<evidence type="ECO:0000256" key="2">
    <source>
        <dbReference type="ARBA" id="ARBA00022692"/>
    </source>
</evidence>
<evidence type="ECO:0000256" key="5">
    <source>
        <dbReference type="ARBA" id="ARBA00023136"/>
    </source>
</evidence>
<dbReference type="OrthoDB" id="2395335at2759"/>
<keyword evidence="4 7" id="KW-1133">Transmembrane helix</keyword>
<feature type="compositionally biased region" description="Polar residues" evidence="6">
    <location>
        <begin position="21"/>
        <end position="33"/>
    </location>
</feature>
<dbReference type="AlphaFoldDB" id="A0A397TKJ7"/>
<keyword evidence="10" id="KW-1185">Reference proteome</keyword>
<organism evidence="9 10">
    <name type="scientific">Glomus cerebriforme</name>
    <dbReference type="NCBI Taxonomy" id="658196"/>
    <lineage>
        <taxon>Eukaryota</taxon>
        <taxon>Fungi</taxon>
        <taxon>Fungi incertae sedis</taxon>
        <taxon>Mucoromycota</taxon>
        <taxon>Glomeromycotina</taxon>
        <taxon>Glomeromycetes</taxon>
        <taxon>Glomerales</taxon>
        <taxon>Glomeraceae</taxon>
        <taxon>Glomus</taxon>
    </lineage>
</organism>
<dbReference type="Proteomes" id="UP000265703">
    <property type="component" value="Unassembled WGS sequence"/>
</dbReference>
<reference evidence="9 10" key="1">
    <citation type="submission" date="2018-06" db="EMBL/GenBank/DDBJ databases">
        <title>Comparative genomics reveals the genomic features of Rhizophagus irregularis, R. cerebriforme, R. diaphanum and Gigaspora rosea, and their symbiotic lifestyle signature.</title>
        <authorList>
            <person name="Morin E."/>
            <person name="San Clemente H."/>
            <person name="Chen E.C.H."/>
            <person name="De La Providencia I."/>
            <person name="Hainaut M."/>
            <person name="Kuo A."/>
            <person name="Kohler A."/>
            <person name="Murat C."/>
            <person name="Tang N."/>
            <person name="Roy S."/>
            <person name="Loubradou J."/>
            <person name="Henrissat B."/>
            <person name="Grigoriev I.V."/>
            <person name="Corradi N."/>
            <person name="Roux C."/>
            <person name="Martin F.M."/>
        </authorList>
    </citation>
    <scope>NUCLEOTIDE SEQUENCE [LARGE SCALE GENOMIC DNA]</scope>
    <source>
        <strain evidence="9 10">DAOM 227022</strain>
    </source>
</reference>
<evidence type="ECO:0000259" key="8">
    <source>
        <dbReference type="Pfam" id="PF00520"/>
    </source>
</evidence>
<feature type="region of interest" description="Disordered" evidence="6">
    <location>
        <begin position="1"/>
        <end position="62"/>
    </location>
</feature>
<evidence type="ECO:0000313" key="9">
    <source>
        <dbReference type="EMBL" id="RIA98452.1"/>
    </source>
</evidence>
<dbReference type="EMBL" id="QKYT01000015">
    <property type="protein sequence ID" value="RIA98452.1"/>
    <property type="molecule type" value="Genomic_DNA"/>
</dbReference>
<comment type="subcellular location">
    <subcellularLocation>
        <location evidence="1">Membrane</location>
        <topology evidence="1">Multi-pass membrane protein</topology>
    </subcellularLocation>
</comment>
<dbReference type="Pfam" id="PF00520">
    <property type="entry name" value="Ion_trans"/>
    <property type="match status" value="1"/>
</dbReference>
<protein>
    <recommendedName>
        <fullName evidence="8">Ion transport domain-containing protein</fullName>
    </recommendedName>
</protein>
<dbReference type="PANTHER" id="PTHR10582:SF2">
    <property type="entry name" value="INACTIVE"/>
    <property type="match status" value="1"/>
</dbReference>
<feature type="domain" description="Ion transport" evidence="8">
    <location>
        <begin position="636"/>
        <end position="874"/>
    </location>
</feature>
<evidence type="ECO:0000256" key="1">
    <source>
        <dbReference type="ARBA" id="ARBA00004141"/>
    </source>
</evidence>
<keyword evidence="2 7" id="KW-0812">Transmembrane</keyword>
<dbReference type="GO" id="GO:0005886">
    <property type="term" value="C:plasma membrane"/>
    <property type="evidence" value="ECO:0007669"/>
    <property type="project" value="TreeGrafter"/>
</dbReference>
<keyword evidence="5 7" id="KW-0472">Membrane</keyword>
<dbReference type="GO" id="GO:0098703">
    <property type="term" value="P:calcium ion import across plasma membrane"/>
    <property type="evidence" value="ECO:0007669"/>
    <property type="project" value="TreeGrafter"/>
</dbReference>
<evidence type="ECO:0000313" key="10">
    <source>
        <dbReference type="Proteomes" id="UP000265703"/>
    </source>
</evidence>
<comment type="caution">
    <text evidence="9">The sequence shown here is derived from an EMBL/GenBank/DDBJ whole genome shotgun (WGS) entry which is preliminary data.</text>
</comment>
<sequence>MGSEKSDEIAINIESPPQIPPNNDKSVTINIESPPQIPPHNEKSVTTNIKSPPQIPPHNDKSVTRMAISPDSKFIVTYSQDDESFVSWIVDVNNDNEPPNHDLSWSPPNYFRPAMNFKVSDKKIIIFNEEFIYDMNNKPTMENKENKIKMEDKNNVFENEPHDAKYDFLSNGDIVAYHNRAISIYSSNNWKRKAKHELDNDEKIFGGVTNDKLLVIVDNILFILDLYMLSKIRNLKVRFGIYTFQYWKVLNVNVVNNKEVYLYLYYDKQWITKKYSWNDWKNLLEDPDESPLQFDDKLNINKTNSNGDKNEDLSNSKSVNDGKNEISSNLKVDEKLFHNIRNEKQFIKIYGNLIKEQNKNDSEFEFHADKKQNKNDEEEYFLTLNDKSISTKLKSKYWKHKRVCNNISLFYTKKRQDLISSLLEVFFDDEKDLYGRVLDALNVFNDYFFDEREKELHIYTFDTEFEIHLQIYSLEFLKYAVKHKLDDSDFDQIAKPTKHDLKRQWIFYCLHQKDFLGRYGTKLLRSAIENNDEHLIKEITEKTLEYIKKKDFLVRYGTKLLRSAIENNNEHLIKEIIEKTLEYFKKNQDLNIYILSIISENMNRLSHKYSDFLLDYLNKLDKIFTSKLSKFKTNNSIFNTICHIFSHISDFIDTFIKGCCGKFCGKCCGFCDLGAYLLPTITSIWILNDNTDIRLSPLISISCLLLDIKFLLFFRAFGIFGIYFAIIIGVGRRIYSFLFILFLIIISFAHSFLILLKPKFKFSENDQGDLNDPNNPWVLTTKYHQISEDGTINSNAILVQEPDENTNLFSSFADSLLAVYLFLIGDKNSLDAWTPKDNKVMIVLMVIFTFVIVVYLMNLFIGLLNNAIEKDNDRAFYLAQKAEILKDIELFYLLPYQRRKVDWFPDIIYYYANTSEIDKKLKKKSKVMDEETDNKPQS</sequence>
<proteinExistence type="predicted"/>
<keyword evidence="3" id="KW-0677">Repeat</keyword>
<evidence type="ECO:0000256" key="6">
    <source>
        <dbReference type="SAM" id="MobiDB-lite"/>
    </source>
</evidence>
<evidence type="ECO:0000256" key="4">
    <source>
        <dbReference type="ARBA" id="ARBA00022989"/>
    </source>
</evidence>
<dbReference type="PANTHER" id="PTHR10582">
    <property type="entry name" value="TRANSIENT RECEPTOR POTENTIAL ION CHANNEL PROTEIN"/>
    <property type="match status" value="1"/>
</dbReference>
<dbReference type="SUPFAM" id="SSF82171">
    <property type="entry name" value="DPP6 N-terminal domain-like"/>
    <property type="match status" value="1"/>
</dbReference>
<dbReference type="InterPro" id="IPR024862">
    <property type="entry name" value="TRPV"/>
</dbReference>
<name>A0A397TKJ7_9GLOM</name>
<evidence type="ECO:0000256" key="3">
    <source>
        <dbReference type="ARBA" id="ARBA00022737"/>
    </source>
</evidence>
<accession>A0A397TKJ7</accession>
<dbReference type="Gene3D" id="1.10.287.70">
    <property type="match status" value="1"/>
</dbReference>
<evidence type="ECO:0000256" key="7">
    <source>
        <dbReference type="SAM" id="Phobius"/>
    </source>
</evidence>
<feature type="transmembrane region" description="Helical" evidence="7">
    <location>
        <begin position="737"/>
        <end position="756"/>
    </location>
</feature>
<dbReference type="InterPro" id="IPR005821">
    <property type="entry name" value="Ion_trans_dom"/>
</dbReference>
<feature type="transmembrane region" description="Helical" evidence="7">
    <location>
        <begin position="840"/>
        <end position="864"/>
    </location>
</feature>
<feature type="region of interest" description="Disordered" evidence="6">
    <location>
        <begin position="295"/>
        <end position="321"/>
    </location>
</feature>
<feature type="transmembrane region" description="Helical" evidence="7">
    <location>
        <begin position="710"/>
        <end position="730"/>
    </location>
</feature>
<gene>
    <name evidence="9" type="ORF">C1645_731671</name>
</gene>